<dbReference type="InterPro" id="IPR008969">
    <property type="entry name" value="CarboxyPept-like_regulatory"/>
</dbReference>
<comment type="subcellular location">
    <subcellularLocation>
        <location evidence="1 8">Cell outer membrane</location>
        <topology evidence="1 8">Multi-pass membrane protein</topology>
    </subcellularLocation>
</comment>
<dbReference type="Gene3D" id="2.170.130.10">
    <property type="entry name" value="TonB-dependent receptor, plug domain"/>
    <property type="match status" value="1"/>
</dbReference>
<keyword evidence="3 8" id="KW-1134">Transmembrane beta strand</keyword>
<dbReference type="NCBIfam" id="TIGR04057">
    <property type="entry name" value="SusC_RagA_signa"/>
    <property type="match status" value="1"/>
</dbReference>
<evidence type="ECO:0000256" key="5">
    <source>
        <dbReference type="ARBA" id="ARBA00023077"/>
    </source>
</evidence>
<evidence type="ECO:0000256" key="1">
    <source>
        <dbReference type="ARBA" id="ARBA00004571"/>
    </source>
</evidence>
<evidence type="ECO:0000256" key="10">
    <source>
        <dbReference type="SAM" id="SignalP"/>
    </source>
</evidence>
<organism evidence="13 14">
    <name type="scientific">Chryseolinea lacunae</name>
    <dbReference type="NCBI Taxonomy" id="2801331"/>
    <lineage>
        <taxon>Bacteria</taxon>
        <taxon>Pseudomonadati</taxon>
        <taxon>Bacteroidota</taxon>
        <taxon>Cytophagia</taxon>
        <taxon>Cytophagales</taxon>
        <taxon>Fulvivirgaceae</taxon>
        <taxon>Chryseolinea</taxon>
    </lineage>
</organism>
<comment type="caution">
    <text evidence="13">The sequence shown here is derived from an EMBL/GenBank/DDBJ whole genome shotgun (WGS) entry which is preliminary data.</text>
</comment>
<dbReference type="InterPro" id="IPR023997">
    <property type="entry name" value="TonB-dep_OMP_SusC/RagA_CS"/>
</dbReference>
<keyword evidence="5 9" id="KW-0798">TonB box</keyword>
<evidence type="ECO:0000313" key="13">
    <source>
        <dbReference type="EMBL" id="MBL0744539.1"/>
    </source>
</evidence>
<dbReference type="RefSeq" id="WP_202014214.1">
    <property type="nucleotide sequence ID" value="NZ_JAERRB010000011.1"/>
</dbReference>
<accession>A0ABS1KYK7</accession>
<dbReference type="Gene3D" id="2.40.170.20">
    <property type="entry name" value="TonB-dependent receptor, beta-barrel domain"/>
    <property type="match status" value="1"/>
</dbReference>
<keyword evidence="6 8" id="KW-0472">Membrane</keyword>
<dbReference type="InterPro" id="IPR036942">
    <property type="entry name" value="Beta-barrel_TonB_sf"/>
</dbReference>
<dbReference type="InterPro" id="IPR012910">
    <property type="entry name" value="Plug_dom"/>
</dbReference>
<gene>
    <name evidence="13" type="ORF">JI741_25115</name>
</gene>
<dbReference type="Pfam" id="PF13715">
    <property type="entry name" value="CarbopepD_reg_2"/>
    <property type="match status" value="1"/>
</dbReference>
<keyword evidence="13" id="KW-0675">Receptor</keyword>
<feature type="domain" description="TonB-dependent receptor-like beta-barrel" evidence="11">
    <location>
        <begin position="432"/>
        <end position="805"/>
    </location>
</feature>
<evidence type="ECO:0000256" key="6">
    <source>
        <dbReference type="ARBA" id="ARBA00023136"/>
    </source>
</evidence>
<feature type="chain" id="PRO_5047014541" evidence="10">
    <location>
        <begin position="37"/>
        <end position="1035"/>
    </location>
</feature>
<evidence type="ECO:0000256" key="3">
    <source>
        <dbReference type="ARBA" id="ARBA00022452"/>
    </source>
</evidence>
<dbReference type="NCBIfam" id="TIGR04056">
    <property type="entry name" value="OMP_RagA_SusC"/>
    <property type="match status" value="1"/>
</dbReference>
<dbReference type="PROSITE" id="PS52016">
    <property type="entry name" value="TONB_DEPENDENT_REC_3"/>
    <property type="match status" value="1"/>
</dbReference>
<evidence type="ECO:0000256" key="8">
    <source>
        <dbReference type="PROSITE-ProRule" id="PRU01360"/>
    </source>
</evidence>
<evidence type="ECO:0000256" key="9">
    <source>
        <dbReference type="RuleBase" id="RU003357"/>
    </source>
</evidence>
<dbReference type="InterPro" id="IPR037066">
    <property type="entry name" value="Plug_dom_sf"/>
</dbReference>
<keyword evidence="4 8" id="KW-0812">Transmembrane</keyword>
<proteinExistence type="inferred from homology"/>
<keyword evidence="14" id="KW-1185">Reference proteome</keyword>
<reference evidence="13 14" key="1">
    <citation type="submission" date="2021-01" db="EMBL/GenBank/DDBJ databases">
        <title>Chryseolinea sp. Jin1 Genome sequencing and assembly.</title>
        <authorList>
            <person name="Kim I."/>
        </authorList>
    </citation>
    <scope>NUCLEOTIDE SEQUENCE [LARGE SCALE GENOMIC DNA]</scope>
    <source>
        <strain evidence="13 14">Jin1</strain>
    </source>
</reference>
<dbReference type="InterPro" id="IPR039426">
    <property type="entry name" value="TonB-dep_rcpt-like"/>
</dbReference>
<keyword evidence="2 8" id="KW-0813">Transport</keyword>
<feature type="domain" description="TonB-dependent receptor plug" evidence="12">
    <location>
        <begin position="131"/>
        <end position="242"/>
    </location>
</feature>
<evidence type="ECO:0000259" key="12">
    <source>
        <dbReference type="Pfam" id="PF07715"/>
    </source>
</evidence>
<sequence length="1035" mass="112852">MKQKSLLFSIGLAWLRRMCRWGVPLHFLLLAHTAQAQNNVSGKVIDNEGVGMPGVNVLLKNSTTGTTTDADGRYVLSIPESAQNPVLVFSFIGFDSQEQTVAGRSAIDVSLAPNIQALNEVVVVGYGTAKKSDVTGALVRVDEQTLREVPTSNVGLALQGRAAGVTLDRTSSRPGAGMQIRVRGTRSLGAADAGNNDPLIVVDGIPFSGTINDINPDEIAAIDVLKDASATAIYGSRGSNGVILISTKRGKVGKPQLTYDGYYGVSSAIEKYGLFNGPEYAAFRTASGYNGATAADPLKGFTTDEQASFNAGTQTDWQDEVYKKGFITNHNVGLSGGVENTQYSIGAGYFKETTVLPGQAFSRYSLRATLDQKVGERIKIGLNTLNSVNITDGENANPMFQVITLSPLYRAHNADGSINELPATGSIDNTTRNPLLIYNNDLWKQQRKRLRTFNSLYGEVKLTEGLRYRLNVGLDYFTDTFGDYRGSNTPFQNGAISTAQIRDETNWSYTLENLLIYDKTFAEKHKLNFTGLFSVQELENSSSTFNMSDILADPVQYTNPSLANTFNSATGTYSRWGLLSYMGRVNYNYNDRYLLTVTARADGSSRLAEGNKWFYYPAAALAWNVHNETFMENVTALSNLKLRLGIGKTSNQAIAPYSSLGQLTRVPYNFGTTGLYGLLVQNVPNPGLSWEFTTTANIGLDFGLLRNRITGSIEFYQQKTSDILQNRTLPVTAGIPGAYAQNIGKTENKGIEVTLSSVNIESKNSGGFGWTTELNYFRNREEITYLADGATQDINNGWFVGQPVDVIYDYKKIGIWQTEEATAAAAFDGSKAGYIKIADINPNGVADPADRTIIGSLQPKWQGGMTNRFTYKGFDLSIVMFARVGGMLVSTLYQSNPSFPISTLEGRRNGPKVDYWTPDNPTNDYPKPASLGNDNKYGSTLGYFDATFLKVRSINLGYKLPDSWLGRTGLSSVRIYVAANNPFKAFFSPYVDAGGLDPEATGRGSAAQTGWGQRLTVQPNTPLTRSFIVGLSIKY</sequence>
<dbReference type="Gene3D" id="2.60.40.1120">
    <property type="entry name" value="Carboxypeptidase-like, regulatory domain"/>
    <property type="match status" value="1"/>
</dbReference>
<dbReference type="EMBL" id="JAERRB010000011">
    <property type="protein sequence ID" value="MBL0744539.1"/>
    <property type="molecule type" value="Genomic_DNA"/>
</dbReference>
<protein>
    <submittedName>
        <fullName evidence="13">TonB-dependent receptor</fullName>
    </submittedName>
</protein>
<dbReference type="Pfam" id="PF00593">
    <property type="entry name" value="TonB_dep_Rec_b-barrel"/>
    <property type="match status" value="1"/>
</dbReference>
<dbReference type="InterPro" id="IPR000531">
    <property type="entry name" value="Beta-barrel_TonB"/>
</dbReference>
<dbReference type="Proteomes" id="UP000613030">
    <property type="component" value="Unassembled WGS sequence"/>
</dbReference>
<feature type="signal peptide" evidence="10">
    <location>
        <begin position="1"/>
        <end position="36"/>
    </location>
</feature>
<evidence type="ECO:0000313" key="14">
    <source>
        <dbReference type="Proteomes" id="UP000613030"/>
    </source>
</evidence>
<keyword evidence="10" id="KW-0732">Signal</keyword>
<dbReference type="SUPFAM" id="SSF49464">
    <property type="entry name" value="Carboxypeptidase regulatory domain-like"/>
    <property type="match status" value="1"/>
</dbReference>
<dbReference type="InterPro" id="IPR023996">
    <property type="entry name" value="TonB-dep_OMP_SusC/RagA"/>
</dbReference>
<dbReference type="Pfam" id="PF07715">
    <property type="entry name" value="Plug"/>
    <property type="match status" value="1"/>
</dbReference>
<evidence type="ECO:0000256" key="2">
    <source>
        <dbReference type="ARBA" id="ARBA00022448"/>
    </source>
</evidence>
<name>A0ABS1KYK7_9BACT</name>
<keyword evidence="7 8" id="KW-0998">Cell outer membrane</keyword>
<evidence type="ECO:0000256" key="4">
    <source>
        <dbReference type="ARBA" id="ARBA00022692"/>
    </source>
</evidence>
<dbReference type="SUPFAM" id="SSF56935">
    <property type="entry name" value="Porins"/>
    <property type="match status" value="1"/>
</dbReference>
<evidence type="ECO:0000256" key="7">
    <source>
        <dbReference type="ARBA" id="ARBA00023237"/>
    </source>
</evidence>
<evidence type="ECO:0000259" key="11">
    <source>
        <dbReference type="Pfam" id="PF00593"/>
    </source>
</evidence>
<comment type="similarity">
    <text evidence="8 9">Belongs to the TonB-dependent receptor family.</text>
</comment>